<sequence length="781" mass="84325">MGVRTPARQRDQARPVGRWDSWPIWIMALLLVMFFAAIMLRSDAEFSPLVDGWLGLLAMVVPVVVCLRALRRTRFRQLELVLAAAAVTSWAVGNIYFVLAAGFSVTLPYPSLADVGFLSFYPLMLASLVVMVSRKARDMAWPVVLDGALGSVAAAAVLTVLLNPILGPVADRPLSLATAVAVAYPLGDLLLVAAFVGIGASQGRNAGARWLLLVFGLMTFAATDVAYALLELTDLYLVGTPLDMGWAVGLAFLAWWIDGSARTVKTRADPAWSIPAQTVPVLATAAALGVLVLASEVEIPPLAVGLASLTLVLAAVPLVFRQRIRLADMRRQAMTDELTGLPNRRALYAEVPARLAADRDRHSALLVLDLDKFKEVNDSLGHDVGDGLLRQVTDRLSVQLRHTDLLARLGGDEFAIHLDGCDVGEAESVAVKLRAALTEPFTLAGIALQASASIGIALFPSQGQDLTVLLRKADMAMYRAKSTRTGHHVYVDDDSHGDERLRTLAELRTALHEDQLLLHYQPKIDLATDTVCGVEALVRWNHPVRGLLYPDAFLGLVEEAGLMPALTHIVFEKALAQAEAWQEDGRELSMAVNLSASSLVDVDLPDRIGDMVEARGLAPSVLVLEITEDFLMADRDRAHAILTRLRALGVRIAVDDFGTGYSSLAYLRDLPIDELKLDKSFVMPMADDPRAAALVASTIALAHSLGLRMVAEGVENSVAYAELAGYGCDMAQGFYMSRPVPAAELDAWLAKRESAIGLRQPVAFSSAPGAIHLRTGKWMLD</sequence>
<dbReference type="Gene3D" id="3.20.20.450">
    <property type="entry name" value="EAL domain"/>
    <property type="match status" value="1"/>
</dbReference>
<feature type="transmembrane region" description="Helical" evidence="1">
    <location>
        <begin position="174"/>
        <end position="198"/>
    </location>
</feature>
<evidence type="ECO:0000256" key="1">
    <source>
        <dbReference type="SAM" id="Phobius"/>
    </source>
</evidence>
<keyword evidence="1" id="KW-1133">Transmembrane helix</keyword>
<dbReference type="EMBL" id="SOHM01000018">
    <property type="protein sequence ID" value="TFD91103.1"/>
    <property type="molecule type" value="Genomic_DNA"/>
</dbReference>
<dbReference type="OrthoDB" id="23692at2"/>
<dbReference type="CDD" id="cd01949">
    <property type="entry name" value="GGDEF"/>
    <property type="match status" value="1"/>
</dbReference>
<dbReference type="PROSITE" id="PS50883">
    <property type="entry name" value="EAL"/>
    <property type="match status" value="1"/>
</dbReference>
<dbReference type="Pfam" id="PF00990">
    <property type="entry name" value="GGDEF"/>
    <property type="match status" value="1"/>
</dbReference>
<dbReference type="SUPFAM" id="SSF141868">
    <property type="entry name" value="EAL domain-like"/>
    <property type="match status" value="1"/>
</dbReference>
<dbReference type="InterPro" id="IPR052155">
    <property type="entry name" value="Biofilm_reg_signaling"/>
</dbReference>
<gene>
    <name evidence="4" type="ORF">E3T61_09555</name>
</gene>
<feature type="transmembrane region" description="Helical" evidence="1">
    <location>
        <begin position="139"/>
        <end position="162"/>
    </location>
</feature>
<proteinExistence type="predicted"/>
<dbReference type="NCBIfam" id="TIGR00254">
    <property type="entry name" value="GGDEF"/>
    <property type="match status" value="1"/>
</dbReference>
<evidence type="ECO:0000313" key="5">
    <source>
        <dbReference type="Proteomes" id="UP000298468"/>
    </source>
</evidence>
<feature type="transmembrane region" description="Helical" evidence="1">
    <location>
        <begin position="278"/>
        <end position="295"/>
    </location>
</feature>
<evidence type="ECO:0000313" key="4">
    <source>
        <dbReference type="EMBL" id="TFD91103.1"/>
    </source>
</evidence>
<evidence type="ECO:0000259" key="2">
    <source>
        <dbReference type="PROSITE" id="PS50883"/>
    </source>
</evidence>
<dbReference type="InterPro" id="IPR001633">
    <property type="entry name" value="EAL_dom"/>
</dbReference>
<dbReference type="Proteomes" id="UP000298468">
    <property type="component" value="Unassembled WGS sequence"/>
</dbReference>
<feature type="transmembrane region" description="Helical" evidence="1">
    <location>
        <begin position="236"/>
        <end position="257"/>
    </location>
</feature>
<feature type="domain" description="GGDEF" evidence="3">
    <location>
        <begin position="361"/>
        <end position="494"/>
    </location>
</feature>
<dbReference type="SUPFAM" id="SSF55073">
    <property type="entry name" value="Nucleotide cyclase"/>
    <property type="match status" value="1"/>
</dbReference>
<accession>A0A4R9BU19</accession>
<feature type="transmembrane region" description="Helical" evidence="1">
    <location>
        <begin position="115"/>
        <end position="132"/>
    </location>
</feature>
<dbReference type="Gene3D" id="3.30.70.270">
    <property type="match status" value="1"/>
</dbReference>
<dbReference type="SMART" id="SM00052">
    <property type="entry name" value="EAL"/>
    <property type="match status" value="1"/>
</dbReference>
<feature type="transmembrane region" description="Helical" evidence="1">
    <location>
        <begin position="210"/>
        <end position="230"/>
    </location>
</feature>
<keyword evidence="1" id="KW-0812">Transmembrane</keyword>
<dbReference type="PROSITE" id="PS50887">
    <property type="entry name" value="GGDEF"/>
    <property type="match status" value="1"/>
</dbReference>
<dbReference type="AlphaFoldDB" id="A0A4R9BU19"/>
<protein>
    <submittedName>
        <fullName evidence="4">EAL domain-containing protein</fullName>
    </submittedName>
</protein>
<feature type="transmembrane region" description="Helical" evidence="1">
    <location>
        <begin position="301"/>
        <end position="320"/>
    </location>
</feature>
<dbReference type="InterPro" id="IPR043128">
    <property type="entry name" value="Rev_trsase/Diguanyl_cyclase"/>
</dbReference>
<feature type="domain" description="EAL" evidence="2">
    <location>
        <begin position="500"/>
        <end position="753"/>
    </location>
</feature>
<dbReference type="PANTHER" id="PTHR44757">
    <property type="entry name" value="DIGUANYLATE CYCLASE DGCP"/>
    <property type="match status" value="1"/>
</dbReference>
<dbReference type="SMART" id="SM00267">
    <property type="entry name" value="GGDEF"/>
    <property type="match status" value="1"/>
</dbReference>
<evidence type="ECO:0000259" key="3">
    <source>
        <dbReference type="PROSITE" id="PS50887"/>
    </source>
</evidence>
<comment type="caution">
    <text evidence="4">The sequence shown here is derived from an EMBL/GenBank/DDBJ whole genome shotgun (WGS) entry which is preliminary data.</text>
</comment>
<feature type="transmembrane region" description="Helical" evidence="1">
    <location>
        <begin position="21"/>
        <end position="40"/>
    </location>
</feature>
<dbReference type="Pfam" id="PF00563">
    <property type="entry name" value="EAL"/>
    <property type="match status" value="1"/>
</dbReference>
<name>A0A4R9BU19_9MICO</name>
<dbReference type="InterPro" id="IPR035919">
    <property type="entry name" value="EAL_sf"/>
</dbReference>
<dbReference type="CDD" id="cd01948">
    <property type="entry name" value="EAL"/>
    <property type="match status" value="1"/>
</dbReference>
<keyword evidence="1" id="KW-0472">Membrane</keyword>
<keyword evidence="5" id="KW-1185">Reference proteome</keyword>
<feature type="transmembrane region" description="Helical" evidence="1">
    <location>
        <begin position="82"/>
        <end position="103"/>
    </location>
</feature>
<dbReference type="InterPro" id="IPR000160">
    <property type="entry name" value="GGDEF_dom"/>
</dbReference>
<dbReference type="InterPro" id="IPR029787">
    <property type="entry name" value="Nucleotide_cyclase"/>
</dbReference>
<dbReference type="PANTHER" id="PTHR44757:SF2">
    <property type="entry name" value="BIOFILM ARCHITECTURE MAINTENANCE PROTEIN MBAA"/>
    <property type="match status" value="1"/>
</dbReference>
<organism evidence="4 5">
    <name type="scientific">Cryobacterium lactosi</name>
    <dbReference type="NCBI Taxonomy" id="1259202"/>
    <lineage>
        <taxon>Bacteria</taxon>
        <taxon>Bacillati</taxon>
        <taxon>Actinomycetota</taxon>
        <taxon>Actinomycetes</taxon>
        <taxon>Micrococcales</taxon>
        <taxon>Microbacteriaceae</taxon>
        <taxon>Cryobacterium</taxon>
    </lineage>
</organism>
<reference evidence="4 5" key="1">
    <citation type="submission" date="2019-03" db="EMBL/GenBank/DDBJ databases">
        <title>Genomics of glacier-inhabiting Cryobacterium strains.</title>
        <authorList>
            <person name="Liu Q."/>
            <person name="Xin Y.-H."/>
        </authorList>
    </citation>
    <scope>NUCLEOTIDE SEQUENCE [LARGE SCALE GENOMIC DNA]</scope>
    <source>
        <strain evidence="4 5">Sr59</strain>
    </source>
</reference>
<feature type="transmembrane region" description="Helical" evidence="1">
    <location>
        <begin position="52"/>
        <end position="70"/>
    </location>
</feature>